<feature type="binding site" evidence="8">
    <location>
        <position position="96"/>
    </location>
    <ligand>
        <name>Zn(2+)</name>
        <dbReference type="ChEBI" id="CHEBI:29105"/>
    </ligand>
</feature>
<keyword evidence="11" id="KW-1185">Reference proteome</keyword>
<dbReference type="PIRSF" id="PIRSF001480">
    <property type="entry name" value="Mannose-6-phosphate_isomerase"/>
    <property type="match status" value="1"/>
</dbReference>
<feature type="active site" evidence="7">
    <location>
        <position position="284"/>
    </location>
</feature>
<proteinExistence type="inferred from homology"/>
<dbReference type="PANTHER" id="PTHR10309:SF0">
    <property type="entry name" value="MANNOSE-6-PHOSPHATE ISOMERASE"/>
    <property type="match status" value="1"/>
</dbReference>
<comment type="catalytic activity">
    <reaction evidence="1">
        <text>D-mannose 6-phosphate = D-fructose 6-phosphate</text>
        <dbReference type="Rhea" id="RHEA:12356"/>
        <dbReference type="ChEBI" id="CHEBI:58735"/>
        <dbReference type="ChEBI" id="CHEBI:61527"/>
        <dbReference type="EC" id="5.3.1.8"/>
    </reaction>
</comment>
<dbReference type="GO" id="GO:0009298">
    <property type="term" value="P:GDP-mannose biosynthetic process"/>
    <property type="evidence" value="ECO:0007669"/>
    <property type="project" value="InterPro"/>
</dbReference>
<name>A0A433JTK5_9MICO</name>
<dbReference type="OrthoDB" id="9792649at2"/>
<reference evidence="10 11" key="1">
    <citation type="submission" date="2018-12" db="EMBL/GenBank/DDBJ databases">
        <authorList>
            <person name="Li F."/>
        </authorList>
    </citation>
    <scope>NUCLEOTIDE SEQUENCE [LARGE SCALE GENOMIC DNA]</scope>
    <source>
        <strain evidence="10 11">EGI 6500705</strain>
    </source>
</reference>
<dbReference type="Pfam" id="PF20511">
    <property type="entry name" value="PMI_typeI_cat"/>
    <property type="match status" value="1"/>
</dbReference>
<evidence type="ECO:0000256" key="5">
    <source>
        <dbReference type="ARBA" id="ARBA00022833"/>
    </source>
</evidence>
<protein>
    <recommendedName>
        <fullName evidence="3">mannose-6-phosphate isomerase</fullName>
        <ecNumber evidence="3">5.3.1.8</ecNumber>
    </recommendedName>
</protein>
<dbReference type="PANTHER" id="PTHR10309">
    <property type="entry name" value="MANNOSE-6-PHOSPHATE ISOMERASE"/>
    <property type="match status" value="1"/>
</dbReference>
<dbReference type="GO" id="GO:0005975">
    <property type="term" value="P:carbohydrate metabolic process"/>
    <property type="evidence" value="ECO:0007669"/>
    <property type="project" value="InterPro"/>
</dbReference>
<feature type="binding site" evidence="8">
    <location>
        <position position="131"/>
    </location>
    <ligand>
        <name>Zn(2+)</name>
        <dbReference type="ChEBI" id="CHEBI:29105"/>
    </ligand>
</feature>
<dbReference type="SUPFAM" id="SSF51182">
    <property type="entry name" value="RmlC-like cupins"/>
    <property type="match status" value="1"/>
</dbReference>
<dbReference type="CDD" id="cd07011">
    <property type="entry name" value="cupin_PMI_type_I_N"/>
    <property type="match status" value="1"/>
</dbReference>
<evidence type="ECO:0000259" key="9">
    <source>
        <dbReference type="Pfam" id="PF20511"/>
    </source>
</evidence>
<dbReference type="RefSeq" id="WP_127048741.1">
    <property type="nucleotide sequence ID" value="NZ_RZGZ01000002.1"/>
</dbReference>
<evidence type="ECO:0000256" key="3">
    <source>
        <dbReference type="ARBA" id="ARBA00011956"/>
    </source>
</evidence>
<evidence type="ECO:0000313" key="10">
    <source>
        <dbReference type="EMBL" id="RUR01325.1"/>
    </source>
</evidence>
<dbReference type="GO" id="GO:0008270">
    <property type="term" value="F:zinc ion binding"/>
    <property type="evidence" value="ECO:0007669"/>
    <property type="project" value="InterPro"/>
</dbReference>
<keyword evidence="6 10" id="KW-0413">Isomerase</keyword>
<keyword evidence="4 8" id="KW-0479">Metal-binding</keyword>
<evidence type="ECO:0000256" key="1">
    <source>
        <dbReference type="ARBA" id="ARBA00000757"/>
    </source>
</evidence>
<dbReference type="InterPro" id="IPR016305">
    <property type="entry name" value="Mannose-6-P_Isomerase"/>
</dbReference>
<sequence>MFLPIDNVPRDYAWGSTSAIAELRGTEPSGSPEAELWLGAHPGSPARILDPSLASGAEDLAAWIAAHPADAGLAGPRLPFLLKLLAAAQPLSLQAHPSLEQARAGFARENSEGVPLDAAHRNYKDDFHKPELVVALSEEYAALCGFRAVEATRELLATLSDGSGPLAALAASLGTPERPDADVLRETVDALLRGRLDGVVDALVAAAGAALADGSATAAAEPVLRTIVDLSVAYPGDPGVAVAFLLNRVTLRRGEALWLPAGNIHAYLEGFGVELMASSDNVLRGGLTPKHVDVDELLDVLDFEPLPVPILHPVAGGAGVEVFRPDVPDFELLRVDPSATDGHGIELPGPAIAIVTAGSATLESSNRLDLRVGQAAYIVPEHEPLRISGDGELFIATTHLDR</sequence>
<evidence type="ECO:0000256" key="6">
    <source>
        <dbReference type="ARBA" id="ARBA00023235"/>
    </source>
</evidence>
<dbReference type="InterPro" id="IPR001250">
    <property type="entry name" value="Man6P_Isoase-1"/>
</dbReference>
<dbReference type="InterPro" id="IPR046457">
    <property type="entry name" value="PMI_typeI_cat"/>
</dbReference>
<evidence type="ECO:0000256" key="4">
    <source>
        <dbReference type="ARBA" id="ARBA00022723"/>
    </source>
</evidence>
<dbReference type="Proteomes" id="UP000274909">
    <property type="component" value="Unassembled WGS sequence"/>
</dbReference>
<dbReference type="EC" id="5.3.1.8" evidence="3"/>
<organism evidence="10 11">
    <name type="scientific">Labedella endophytica</name>
    <dbReference type="NCBI Taxonomy" id="1523160"/>
    <lineage>
        <taxon>Bacteria</taxon>
        <taxon>Bacillati</taxon>
        <taxon>Actinomycetota</taxon>
        <taxon>Actinomycetes</taxon>
        <taxon>Micrococcales</taxon>
        <taxon>Microbacteriaceae</taxon>
        <taxon>Labedella</taxon>
    </lineage>
</organism>
<keyword evidence="5 8" id="KW-0862">Zinc</keyword>
<dbReference type="Gene3D" id="1.10.441.10">
    <property type="entry name" value="Phosphomannose Isomerase, domain 2"/>
    <property type="match status" value="1"/>
</dbReference>
<dbReference type="GO" id="GO:0004476">
    <property type="term" value="F:mannose-6-phosphate isomerase activity"/>
    <property type="evidence" value="ECO:0007669"/>
    <property type="project" value="UniProtKB-EC"/>
</dbReference>
<dbReference type="GO" id="GO:0005829">
    <property type="term" value="C:cytosol"/>
    <property type="evidence" value="ECO:0007669"/>
    <property type="project" value="TreeGrafter"/>
</dbReference>
<evidence type="ECO:0000256" key="7">
    <source>
        <dbReference type="PIRSR" id="PIRSR001480-1"/>
    </source>
</evidence>
<evidence type="ECO:0000313" key="11">
    <source>
        <dbReference type="Proteomes" id="UP000274909"/>
    </source>
</evidence>
<accession>A0A433JTK5</accession>
<evidence type="ECO:0000256" key="8">
    <source>
        <dbReference type="PIRSR" id="PIRSR001480-2"/>
    </source>
</evidence>
<comment type="cofactor">
    <cofactor evidence="8">
        <name>Zn(2+)</name>
        <dbReference type="ChEBI" id="CHEBI:29105"/>
    </cofactor>
    <text evidence="8">Binds 1 zinc ion per subunit.</text>
</comment>
<feature type="domain" description="Phosphomannose isomerase type I catalytic" evidence="9">
    <location>
        <begin position="4"/>
        <end position="148"/>
    </location>
</feature>
<dbReference type="EMBL" id="RZGZ01000002">
    <property type="protein sequence ID" value="RUR01325.1"/>
    <property type="molecule type" value="Genomic_DNA"/>
</dbReference>
<feature type="binding site" evidence="8">
    <location>
        <position position="94"/>
    </location>
    <ligand>
        <name>Zn(2+)</name>
        <dbReference type="ChEBI" id="CHEBI:29105"/>
    </ligand>
</feature>
<dbReference type="PRINTS" id="PR00714">
    <property type="entry name" value="MAN6PISMRASE"/>
</dbReference>
<evidence type="ECO:0000256" key="2">
    <source>
        <dbReference type="ARBA" id="ARBA00010772"/>
    </source>
</evidence>
<gene>
    <name evidence="10" type="primary">manA</name>
    <name evidence="10" type="ORF">ELQ94_07400</name>
</gene>
<dbReference type="NCBIfam" id="TIGR00218">
    <property type="entry name" value="manA"/>
    <property type="match status" value="1"/>
</dbReference>
<dbReference type="InterPro" id="IPR014710">
    <property type="entry name" value="RmlC-like_jellyroll"/>
</dbReference>
<dbReference type="InterPro" id="IPR011051">
    <property type="entry name" value="RmlC_Cupin_sf"/>
</dbReference>
<comment type="similarity">
    <text evidence="2">Belongs to the mannose-6-phosphate isomerase type 1 family.</text>
</comment>
<feature type="binding site" evidence="8">
    <location>
        <position position="265"/>
    </location>
    <ligand>
        <name>Zn(2+)</name>
        <dbReference type="ChEBI" id="CHEBI:29105"/>
    </ligand>
</feature>
<comment type="caution">
    <text evidence="10">The sequence shown here is derived from an EMBL/GenBank/DDBJ whole genome shotgun (WGS) entry which is preliminary data.</text>
</comment>
<dbReference type="AlphaFoldDB" id="A0A433JTK5"/>
<dbReference type="Gene3D" id="2.60.120.10">
    <property type="entry name" value="Jelly Rolls"/>
    <property type="match status" value="2"/>
</dbReference>